<name>A0A832VNH5_9EURY</name>
<dbReference type="GO" id="GO:0005886">
    <property type="term" value="C:plasma membrane"/>
    <property type="evidence" value="ECO:0007669"/>
    <property type="project" value="UniProtKB-SubCell"/>
</dbReference>
<keyword evidence="4 11" id="KW-0812">Transmembrane</keyword>
<dbReference type="PANTHER" id="PTHR43221">
    <property type="entry name" value="PROTEASE HTPX"/>
    <property type="match status" value="1"/>
</dbReference>
<feature type="transmembrane region" description="Helical" evidence="11">
    <location>
        <begin position="39"/>
        <end position="58"/>
    </location>
</feature>
<dbReference type="PANTHER" id="PTHR43221:SF2">
    <property type="entry name" value="PROTEASE HTPX HOMOLOG"/>
    <property type="match status" value="1"/>
</dbReference>
<evidence type="ECO:0000256" key="8">
    <source>
        <dbReference type="ARBA" id="ARBA00022989"/>
    </source>
</evidence>
<protein>
    <recommendedName>
        <fullName evidence="11">Protease HtpX homolog</fullName>
        <ecNumber evidence="11">3.4.24.-</ecNumber>
    </recommendedName>
</protein>
<comment type="caution">
    <text evidence="13">The sequence shown here is derived from an EMBL/GenBank/DDBJ whole genome shotgun (WGS) entry which is preliminary data.</text>
</comment>
<dbReference type="GO" id="GO:0008270">
    <property type="term" value="F:zinc ion binding"/>
    <property type="evidence" value="ECO:0007669"/>
    <property type="project" value="UniProtKB-UniRule"/>
</dbReference>
<evidence type="ECO:0000256" key="9">
    <source>
        <dbReference type="ARBA" id="ARBA00023049"/>
    </source>
</evidence>
<dbReference type="InterPro" id="IPR050083">
    <property type="entry name" value="HtpX_protease"/>
</dbReference>
<dbReference type="GO" id="GO:0006508">
    <property type="term" value="P:proteolysis"/>
    <property type="evidence" value="ECO:0007669"/>
    <property type="project" value="UniProtKB-KW"/>
</dbReference>
<evidence type="ECO:0000256" key="4">
    <source>
        <dbReference type="ARBA" id="ARBA00022692"/>
    </source>
</evidence>
<feature type="domain" description="Peptidase M48" evidence="12">
    <location>
        <begin position="74"/>
        <end position="289"/>
    </location>
</feature>
<dbReference type="CDD" id="cd07327">
    <property type="entry name" value="M48B_HtpX_like"/>
    <property type="match status" value="1"/>
</dbReference>
<accession>A0A832VNH5</accession>
<evidence type="ECO:0000256" key="6">
    <source>
        <dbReference type="ARBA" id="ARBA00022801"/>
    </source>
</evidence>
<evidence type="ECO:0000256" key="1">
    <source>
        <dbReference type="ARBA" id="ARBA00009779"/>
    </source>
</evidence>
<feature type="binding site" evidence="11">
    <location>
        <position position="145"/>
    </location>
    <ligand>
        <name>Zn(2+)</name>
        <dbReference type="ChEBI" id="CHEBI:29105"/>
        <note>catalytic</note>
    </ligand>
</feature>
<evidence type="ECO:0000313" key="13">
    <source>
        <dbReference type="EMBL" id="HIH70321.1"/>
    </source>
</evidence>
<evidence type="ECO:0000259" key="12">
    <source>
        <dbReference type="Pfam" id="PF01435"/>
    </source>
</evidence>
<feature type="binding site" evidence="11">
    <location>
        <position position="141"/>
    </location>
    <ligand>
        <name>Zn(2+)</name>
        <dbReference type="ChEBI" id="CHEBI:29105"/>
        <note>catalytic</note>
    </ligand>
</feature>
<evidence type="ECO:0000256" key="3">
    <source>
        <dbReference type="ARBA" id="ARBA00022670"/>
    </source>
</evidence>
<dbReference type="AlphaFoldDB" id="A0A832VNH5"/>
<evidence type="ECO:0000256" key="11">
    <source>
        <dbReference type="HAMAP-Rule" id="MF_00188"/>
    </source>
</evidence>
<proteinExistence type="inferred from homology"/>
<evidence type="ECO:0000256" key="10">
    <source>
        <dbReference type="ARBA" id="ARBA00023136"/>
    </source>
</evidence>
<keyword evidence="9 11" id="KW-0482">Metalloprotease</keyword>
<dbReference type="RefSeq" id="WP_042684538.1">
    <property type="nucleotide sequence ID" value="NZ_DUIH01000021.1"/>
</dbReference>
<evidence type="ECO:0000256" key="7">
    <source>
        <dbReference type="ARBA" id="ARBA00022833"/>
    </source>
</evidence>
<sequence>MRASRRYGRDMGLAVRMFLTMLLLAAVYLAFLVVLSRMFALPFVLLFVGAFMFAQFYYSDRLVLWSLGAKEVSPSEAPKLHSIVERLCSIADLPKPRIAIVPSQVPNALATGRSKSNAVVAVTEGLLNTLDTDELEAVLAHELSHIKHRDMLVLTIASFISTIAYFIMHNFYFLALGGDRREGNAPLLLIFVASLLTWIISYLLIRALSRYREFAADRGSAIITGRPRSLISALYKISGRMQRIPTRDIREVEGMNAFFIIPAISGESLLRLFSTHPPLEKRVEALERIERAMESV</sequence>
<dbReference type="EMBL" id="DUIH01000021">
    <property type="protein sequence ID" value="HIH70321.1"/>
    <property type="molecule type" value="Genomic_DNA"/>
</dbReference>
<keyword evidence="10 11" id="KW-0472">Membrane</keyword>
<comment type="similarity">
    <text evidence="1 11">Belongs to the peptidase M48B family.</text>
</comment>
<evidence type="ECO:0000313" key="14">
    <source>
        <dbReference type="Proteomes" id="UP000600363"/>
    </source>
</evidence>
<feature type="binding site" evidence="11">
    <location>
        <position position="213"/>
    </location>
    <ligand>
        <name>Zn(2+)</name>
        <dbReference type="ChEBI" id="CHEBI:29105"/>
        <note>catalytic</note>
    </ligand>
</feature>
<dbReference type="EC" id="3.4.24.-" evidence="11"/>
<comment type="subcellular location">
    <subcellularLocation>
        <location evidence="11">Cell membrane</location>
        <topology evidence="11">Multi-pass membrane protein</topology>
    </subcellularLocation>
</comment>
<keyword evidence="2 11" id="KW-1003">Cell membrane</keyword>
<gene>
    <name evidence="11 13" type="primary">htpX</name>
    <name evidence="13" type="ORF">HA299_06910</name>
</gene>
<feature type="active site" evidence="11">
    <location>
        <position position="142"/>
    </location>
</feature>
<feature type="transmembrane region" description="Helical" evidence="11">
    <location>
        <begin position="185"/>
        <end position="205"/>
    </location>
</feature>
<evidence type="ECO:0000256" key="5">
    <source>
        <dbReference type="ARBA" id="ARBA00022723"/>
    </source>
</evidence>
<dbReference type="Gene3D" id="3.30.2010.10">
    <property type="entry name" value="Metalloproteases ('zincins'), catalytic domain"/>
    <property type="match status" value="1"/>
</dbReference>
<dbReference type="InterPro" id="IPR022919">
    <property type="entry name" value="Pept_M48_protease_HtpX"/>
</dbReference>
<keyword evidence="6 11" id="KW-0378">Hydrolase</keyword>
<dbReference type="InterPro" id="IPR001915">
    <property type="entry name" value="Peptidase_M48"/>
</dbReference>
<dbReference type="Pfam" id="PF01435">
    <property type="entry name" value="Peptidase_M48"/>
    <property type="match status" value="1"/>
</dbReference>
<keyword evidence="7 11" id="KW-0862">Zinc</keyword>
<comment type="cofactor">
    <cofactor evidence="11">
        <name>Zn(2+)</name>
        <dbReference type="ChEBI" id="CHEBI:29105"/>
    </cofactor>
    <text evidence="11">Binds 1 zinc ion per subunit.</text>
</comment>
<organism evidence="13 14">
    <name type="scientific">Methermicoccus shengliensis</name>
    <dbReference type="NCBI Taxonomy" id="660064"/>
    <lineage>
        <taxon>Archaea</taxon>
        <taxon>Methanobacteriati</taxon>
        <taxon>Methanobacteriota</taxon>
        <taxon>Stenosarchaea group</taxon>
        <taxon>Methanomicrobia</taxon>
        <taxon>Methanosarcinales</taxon>
        <taxon>Methermicoccaceae</taxon>
        <taxon>Methermicoccus</taxon>
    </lineage>
</organism>
<evidence type="ECO:0000256" key="2">
    <source>
        <dbReference type="ARBA" id="ARBA00022475"/>
    </source>
</evidence>
<keyword evidence="8 11" id="KW-1133">Transmembrane helix</keyword>
<feature type="transmembrane region" description="Helical" evidence="11">
    <location>
        <begin position="12"/>
        <end position="33"/>
    </location>
</feature>
<dbReference type="Proteomes" id="UP000600363">
    <property type="component" value="Unassembled WGS sequence"/>
</dbReference>
<reference evidence="13" key="1">
    <citation type="journal article" date="2020" name="bioRxiv">
        <title>A rank-normalized archaeal taxonomy based on genome phylogeny resolves widespread incomplete and uneven classifications.</title>
        <authorList>
            <person name="Rinke C."/>
            <person name="Chuvochina M."/>
            <person name="Mussig A.J."/>
            <person name="Chaumeil P.-A."/>
            <person name="Waite D.W."/>
            <person name="Whitman W.B."/>
            <person name="Parks D.H."/>
            <person name="Hugenholtz P."/>
        </authorList>
    </citation>
    <scope>NUCLEOTIDE SEQUENCE</scope>
    <source>
        <strain evidence="13">UBA12518</strain>
    </source>
</reference>
<dbReference type="GO" id="GO:0004222">
    <property type="term" value="F:metalloendopeptidase activity"/>
    <property type="evidence" value="ECO:0007669"/>
    <property type="project" value="UniProtKB-UniRule"/>
</dbReference>
<dbReference type="HAMAP" id="MF_00188">
    <property type="entry name" value="Pept_M48_protease_HtpX"/>
    <property type="match status" value="1"/>
</dbReference>
<keyword evidence="5 11" id="KW-0479">Metal-binding</keyword>
<dbReference type="NCBIfam" id="NF002669">
    <property type="entry name" value="PRK02391.1"/>
    <property type="match status" value="1"/>
</dbReference>
<feature type="transmembrane region" description="Helical" evidence="11">
    <location>
        <begin position="151"/>
        <end position="173"/>
    </location>
</feature>
<keyword evidence="3 11" id="KW-0645">Protease</keyword>